<evidence type="ECO:0000259" key="4">
    <source>
        <dbReference type="Pfam" id="PF06863"/>
    </source>
</evidence>
<accession>A0ABY8GPZ8</accession>
<evidence type="ECO:0000256" key="2">
    <source>
        <dbReference type="SAM" id="SignalP"/>
    </source>
</evidence>
<dbReference type="Proteomes" id="UP001214170">
    <property type="component" value="Chromosome"/>
</dbReference>
<evidence type="ECO:0000313" key="6">
    <source>
        <dbReference type="Proteomes" id="UP001214170"/>
    </source>
</evidence>
<dbReference type="PANTHER" id="PTHR36509:SF2">
    <property type="entry name" value="BLL3101 PROTEIN"/>
    <property type="match status" value="1"/>
</dbReference>
<protein>
    <submittedName>
        <fullName evidence="5">DUF1254 domain-containing protein</fullName>
    </submittedName>
</protein>
<gene>
    <name evidence="5" type="ORF">P8T11_21685</name>
</gene>
<keyword evidence="2" id="KW-0732">Signal</keyword>
<feature type="domain" description="DUF1254" evidence="4">
    <location>
        <begin position="87"/>
        <end position="217"/>
    </location>
</feature>
<evidence type="ECO:0000256" key="1">
    <source>
        <dbReference type="SAM" id="MobiDB-lite"/>
    </source>
</evidence>
<feature type="signal peptide" evidence="2">
    <location>
        <begin position="1"/>
        <end position="33"/>
    </location>
</feature>
<dbReference type="Gene3D" id="2.60.120.600">
    <property type="entry name" value="Domain of unknown function DUF1214, C-terminal domain"/>
    <property type="match status" value="1"/>
</dbReference>
<feature type="region of interest" description="Disordered" evidence="1">
    <location>
        <begin position="486"/>
        <end position="523"/>
    </location>
</feature>
<name>A0ABY8GPZ8_9BURK</name>
<feature type="domain" description="DUF1214" evidence="3">
    <location>
        <begin position="365"/>
        <end position="467"/>
    </location>
</feature>
<dbReference type="InterPro" id="IPR037049">
    <property type="entry name" value="DUF1214_C_sf"/>
</dbReference>
<sequence length="523" mass="55633">MRRFARLDRLDRFALSALLLACLAGTPAHTVHAAPASGRPTPAAAATEAAHQAAMQGYLYFYPLVTMDLTRRQFTHPSQGDKGAAANTFLHGRTLPQAGAVAASPWANPDMLRSTGWVDLTAGPVVLSVPDTQGRLSTLTLLDMWTDVFATLGQRTTGTAKSNTVIVPPGWTGTLPSGMARIDAPTAHVWSKILIQTNGPADYAAVHALQDGYTLTPLSQWNLPAQSQRVKSDPNLDLKIPVREQVESMPTDAYFTYAAALLRQNPPHATDQPVLAMLRRVGLIPGRPFDFDKLDHPAKQGMRRGLRAARERMAAAAGASLRSLNGWQQETASVGVYGNAYLRRALAAQAQPGAGLPEDLSVLLLAADSQGAPIDGAHHYVMRFEAGQLPPAGASWSLAAYDSQGMPVANILNRYALGDRSPLLYNADGSLELPISHTPPPPEQQANWLPLPSAGPATLLLRVYEPQPALLDGLWIPPALVRNGPEALPDAASPVAQAMPEPPTQGPAQPLAPASARTSANKP</sequence>
<dbReference type="InterPro" id="IPR037050">
    <property type="entry name" value="DUF1254_sf"/>
</dbReference>
<dbReference type="Gene3D" id="2.60.40.1610">
    <property type="entry name" value="Domain of unknown function DUF1254"/>
    <property type="match status" value="1"/>
</dbReference>
<proteinExistence type="predicted"/>
<evidence type="ECO:0000313" key="5">
    <source>
        <dbReference type="EMBL" id="WFP06915.1"/>
    </source>
</evidence>
<dbReference type="RefSeq" id="WP_268080081.1">
    <property type="nucleotide sequence ID" value="NZ_CP106885.1"/>
</dbReference>
<dbReference type="Pfam" id="PF06742">
    <property type="entry name" value="DUF1214"/>
    <property type="match status" value="1"/>
</dbReference>
<evidence type="ECO:0000259" key="3">
    <source>
        <dbReference type="Pfam" id="PF06742"/>
    </source>
</evidence>
<dbReference type="EMBL" id="CP121261">
    <property type="protein sequence ID" value="WFP06915.1"/>
    <property type="molecule type" value="Genomic_DNA"/>
</dbReference>
<dbReference type="SUPFAM" id="SSF160935">
    <property type="entry name" value="VPA0735-like"/>
    <property type="match status" value="1"/>
</dbReference>
<organism evidence="5 6">
    <name type="scientific">Achromobacter spanius</name>
    <dbReference type="NCBI Taxonomy" id="217203"/>
    <lineage>
        <taxon>Bacteria</taxon>
        <taxon>Pseudomonadati</taxon>
        <taxon>Pseudomonadota</taxon>
        <taxon>Betaproteobacteria</taxon>
        <taxon>Burkholderiales</taxon>
        <taxon>Alcaligenaceae</taxon>
        <taxon>Achromobacter</taxon>
    </lineage>
</organism>
<reference evidence="5 6" key="1">
    <citation type="submission" date="2023-03" db="EMBL/GenBank/DDBJ databases">
        <title>Achromobacter spanius LIG8.</title>
        <authorList>
            <person name="Shrestha S."/>
        </authorList>
    </citation>
    <scope>NUCLEOTIDE SEQUENCE [LARGE SCALE GENOMIC DNA]</scope>
    <source>
        <strain evidence="5 6">LIG8</strain>
    </source>
</reference>
<dbReference type="PANTHER" id="PTHR36509">
    <property type="entry name" value="BLL3101 PROTEIN"/>
    <property type="match status" value="1"/>
</dbReference>
<dbReference type="InterPro" id="IPR010621">
    <property type="entry name" value="DUF1214"/>
</dbReference>
<keyword evidence="6" id="KW-1185">Reference proteome</keyword>
<dbReference type="Pfam" id="PF06863">
    <property type="entry name" value="DUF1254"/>
    <property type="match status" value="1"/>
</dbReference>
<dbReference type="InterPro" id="IPR010679">
    <property type="entry name" value="DUF1254"/>
</dbReference>
<feature type="chain" id="PRO_5045268970" evidence="2">
    <location>
        <begin position="34"/>
        <end position="523"/>
    </location>
</feature>